<evidence type="ECO:0000256" key="7">
    <source>
        <dbReference type="ARBA" id="ARBA00023180"/>
    </source>
</evidence>
<dbReference type="InterPro" id="IPR012480">
    <property type="entry name" value="Hepar_II_III_C"/>
</dbReference>
<evidence type="ECO:0000256" key="1">
    <source>
        <dbReference type="ARBA" id="ARBA00004141"/>
    </source>
</evidence>
<keyword evidence="3" id="KW-0812">Transmembrane</keyword>
<dbReference type="SUPFAM" id="SSF48230">
    <property type="entry name" value="Chondroitin AC/alginate lyase"/>
    <property type="match status" value="1"/>
</dbReference>
<evidence type="ECO:0000256" key="6">
    <source>
        <dbReference type="ARBA" id="ARBA00023136"/>
    </source>
</evidence>
<dbReference type="Proteomes" id="UP000225548">
    <property type="component" value="Unassembled WGS sequence"/>
</dbReference>
<evidence type="ECO:0000313" key="11">
    <source>
        <dbReference type="EMBL" id="PFG32766.1"/>
    </source>
</evidence>
<dbReference type="GO" id="GO:0016853">
    <property type="term" value="F:isomerase activity"/>
    <property type="evidence" value="ECO:0007669"/>
    <property type="project" value="UniProtKB-KW"/>
</dbReference>
<dbReference type="RefSeq" id="WP_098454087.1">
    <property type="nucleotide sequence ID" value="NZ_PDJG01000001.1"/>
</dbReference>
<dbReference type="InterPro" id="IPR008929">
    <property type="entry name" value="Chondroitin_lyas"/>
</dbReference>
<keyword evidence="5" id="KW-1133">Transmembrane helix</keyword>
<proteinExistence type="predicted"/>
<sequence>MSQQDRVASTSADARQLLFIGSDFDRLKDERYTVRRAQFVRLLEECERGRATRFAAEPPNESTTWAGIGSMNRALLYRLTDDPNDLKEAERWIDGAITWKDWGNAHLVNVDLSAAWILWGLSLAYDWLKDDMDPELRVRLREKLVRHSRIMHDYICENRASSWVPKYWQNHNWIDYNGLASAGYALLDELPEAQVWIDDAREDFELVFKGMPEDGSNYEGAVYWRYGVPWLLCYAHMLREREGVDYYATSGFLKNTFWYRLYQSTPNLEEAFNFGDAHDTRSSTSAMMYMKLASEYKLGEAQYMANFALSNLYREQSQSALKPGILPEAGLEYLWFDATVTPTEDLSHLPLSHFFPDLGLLAVRDSWAKDAVMISVKCGFPGGRRQWEQSWEYHKKTGIDYRSLSHQHADNGAILLNAYGSYLICDDGYNRTIHANEHSVVTVGGRGYRNEGENDIFAGVGEDDVAVLNEYFVDGGFFVFDGDTARCYEDDLAITRCQRIIGSNNNSYFIVFDRLAAKEAHRYEWNMQAATAPAIEGTKVTYLNGLAGMDLWSLAPQDQEISTKTTTVRAIYTTQEPDTFHEAVMNTLVIENTEPATEVSYLTAIAPFRREEGGSDWTFETLACEAGVGVVATRGSESEIWLFNTGDGIASGAVTSDAAWCYCEGDTAAPQNLRSGTV</sequence>
<gene>
    <name evidence="11" type="ORF">ATL42_0614</name>
</gene>
<name>A0A2A9E288_9MICO</name>
<keyword evidence="6" id="KW-0472">Membrane</keyword>
<dbReference type="GO" id="GO:0016829">
    <property type="term" value="F:lyase activity"/>
    <property type="evidence" value="ECO:0007669"/>
    <property type="project" value="InterPro"/>
</dbReference>
<evidence type="ECO:0000256" key="8">
    <source>
        <dbReference type="ARBA" id="ARBA00023235"/>
    </source>
</evidence>
<evidence type="ECO:0000256" key="5">
    <source>
        <dbReference type="ARBA" id="ARBA00022989"/>
    </source>
</evidence>
<dbReference type="Pfam" id="PF07940">
    <property type="entry name" value="Hepar_II_III_C"/>
    <property type="match status" value="1"/>
</dbReference>
<dbReference type="InterPro" id="IPR052447">
    <property type="entry name" value="Dermatan-Sulfate_Isomerase"/>
</dbReference>
<dbReference type="OrthoDB" id="175534at2"/>
<dbReference type="GO" id="GO:0016020">
    <property type="term" value="C:membrane"/>
    <property type="evidence" value="ECO:0007669"/>
    <property type="project" value="UniProtKB-SubCell"/>
</dbReference>
<evidence type="ECO:0000256" key="2">
    <source>
        <dbReference type="ARBA" id="ARBA00004196"/>
    </source>
</evidence>
<keyword evidence="12" id="KW-1185">Reference proteome</keyword>
<feature type="domain" description="Heparinase II/III-like C-terminal" evidence="9">
    <location>
        <begin position="386"/>
        <end position="579"/>
    </location>
</feature>
<dbReference type="Gene3D" id="1.50.10.100">
    <property type="entry name" value="Chondroitin AC/alginate lyase"/>
    <property type="match status" value="1"/>
</dbReference>
<dbReference type="InterPro" id="IPR032518">
    <property type="entry name" value="HepII_N"/>
</dbReference>
<keyword evidence="7" id="KW-0325">Glycoprotein</keyword>
<dbReference type="PANTHER" id="PTHR15532:SF5">
    <property type="entry name" value="SULFOTRANSFERASE DOMAIN-CONTAINING PROTEIN"/>
    <property type="match status" value="1"/>
</dbReference>
<evidence type="ECO:0000259" key="10">
    <source>
        <dbReference type="Pfam" id="PF16332"/>
    </source>
</evidence>
<organism evidence="11 12">
    <name type="scientific">Sanguibacter antarcticus</name>
    <dbReference type="NCBI Taxonomy" id="372484"/>
    <lineage>
        <taxon>Bacteria</taxon>
        <taxon>Bacillati</taxon>
        <taxon>Actinomycetota</taxon>
        <taxon>Actinomycetes</taxon>
        <taxon>Micrococcales</taxon>
        <taxon>Sanguibacteraceae</taxon>
        <taxon>Sanguibacter</taxon>
    </lineage>
</organism>
<dbReference type="PANTHER" id="PTHR15532">
    <property type="match status" value="1"/>
</dbReference>
<feature type="domain" description="Heparinase II N-terminal" evidence="10">
    <location>
        <begin position="74"/>
        <end position="285"/>
    </location>
</feature>
<evidence type="ECO:0000256" key="4">
    <source>
        <dbReference type="ARBA" id="ARBA00022729"/>
    </source>
</evidence>
<reference evidence="11 12" key="1">
    <citation type="submission" date="2017-10" db="EMBL/GenBank/DDBJ databases">
        <title>Sequencing the genomes of 1000 actinobacteria strains.</title>
        <authorList>
            <person name="Klenk H.-P."/>
        </authorList>
    </citation>
    <scope>NUCLEOTIDE SEQUENCE [LARGE SCALE GENOMIC DNA]</scope>
    <source>
        <strain evidence="11 12">DSM 18966</strain>
    </source>
</reference>
<protein>
    <submittedName>
        <fullName evidence="11">Heparinase II/III-like protein</fullName>
    </submittedName>
</protein>
<dbReference type="Pfam" id="PF16332">
    <property type="entry name" value="DUF4962"/>
    <property type="match status" value="1"/>
</dbReference>
<dbReference type="Gene3D" id="2.70.98.70">
    <property type="match status" value="1"/>
</dbReference>
<dbReference type="GO" id="GO:0030313">
    <property type="term" value="C:cell envelope"/>
    <property type="evidence" value="ECO:0007669"/>
    <property type="project" value="UniProtKB-SubCell"/>
</dbReference>
<keyword evidence="8" id="KW-0413">Isomerase</keyword>
<dbReference type="AlphaFoldDB" id="A0A2A9E288"/>
<comment type="caution">
    <text evidence="11">The sequence shown here is derived from an EMBL/GenBank/DDBJ whole genome shotgun (WGS) entry which is preliminary data.</text>
</comment>
<keyword evidence="4" id="KW-0732">Signal</keyword>
<comment type="subcellular location">
    <subcellularLocation>
        <location evidence="2">Cell envelope</location>
    </subcellularLocation>
    <subcellularLocation>
        <location evidence="1">Membrane</location>
        <topology evidence="1">Multi-pass membrane protein</topology>
    </subcellularLocation>
</comment>
<evidence type="ECO:0000259" key="9">
    <source>
        <dbReference type="Pfam" id="PF07940"/>
    </source>
</evidence>
<accession>A0A2A9E288</accession>
<evidence type="ECO:0000256" key="3">
    <source>
        <dbReference type="ARBA" id="ARBA00022692"/>
    </source>
</evidence>
<dbReference type="EMBL" id="PDJG01000001">
    <property type="protein sequence ID" value="PFG32766.1"/>
    <property type="molecule type" value="Genomic_DNA"/>
</dbReference>
<evidence type="ECO:0000313" key="12">
    <source>
        <dbReference type="Proteomes" id="UP000225548"/>
    </source>
</evidence>